<comment type="similarity">
    <text evidence="1">Belongs to the PhoU family.</text>
</comment>
<feature type="domain" description="PhoU" evidence="2">
    <location>
        <begin position="22"/>
        <end position="105"/>
    </location>
</feature>
<organism evidence="3 4">
    <name type="scientific">Candidatus Accumulibacter appositus</name>
    <dbReference type="NCBI Taxonomy" id="1454003"/>
    <lineage>
        <taxon>Bacteria</taxon>
        <taxon>Pseudomonadati</taxon>
        <taxon>Pseudomonadota</taxon>
        <taxon>Betaproteobacteria</taxon>
        <taxon>Candidatus Accumulibacter</taxon>
    </lineage>
</organism>
<reference evidence="3 4" key="1">
    <citation type="submission" date="2014-02" db="EMBL/GenBank/DDBJ databases">
        <title>Expanding our view of genomic diversity in Candidatus Accumulibacter clades.</title>
        <authorList>
            <person name="Skennerton C.T."/>
            <person name="Barr J.J."/>
            <person name="Slater F.R."/>
            <person name="Bond P.L."/>
            <person name="Tyson G.W."/>
        </authorList>
    </citation>
    <scope>NUCLEOTIDE SEQUENCE [LARGE SCALE GENOMIC DNA]</scope>
    <source>
        <strain evidence="4">BA-92</strain>
    </source>
</reference>
<dbReference type="Gene3D" id="3.40.50.2300">
    <property type="match status" value="1"/>
</dbReference>
<dbReference type="AlphaFoldDB" id="A0A011NTQ7"/>
<dbReference type="InterPro" id="IPR038078">
    <property type="entry name" value="PhoU-like_sf"/>
</dbReference>
<dbReference type="SUPFAM" id="SSF52788">
    <property type="entry name" value="Phosphotyrosine protein phosphatases I"/>
    <property type="match status" value="1"/>
</dbReference>
<evidence type="ECO:0000313" key="4">
    <source>
        <dbReference type="Proteomes" id="UP000021816"/>
    </source>
</evidence>
<sequence>MSHYEERLERDLSQIKQQATMLAKHVDEALSAAVRALLSGDDKLAYATILGDQRINAENRKLDKMCHAFIGVHLPSAGHLRLITAMIHANVALERVGDYAVTIARESVHLAKRPDALIKREVELLAGESRQMFKQAMCGFIDGNAEKAKATMIMADQVERTFDVVFADLVNEGANFSIEDLFAYLGVFNSLERVSDQAKNICEDTVFAVTGQTKATKAFRILFLDEDNTLLGPIAEATARKNFPEGGEYRSLGRQAGAMAPELVSLLQDTGIDLGRHRPRAMNLSLQDLADFHVIVSLQGPVKSYVDNVPFHTAALEWDVSGSIAADLSDDQRREHYAALSRDIAVQISNLMVTLRGEEAD</sequence>
<dbReference type="PATRIC" id="fig|1454003.3.peg.2953"/>
<dbReference type="PANTHER" id="PTHR42930:SF3">
    <property type="entry name" value="PHOSPHATE-SPECIFIC TRANSPORT SYSTEM ACCESSORY PROTEIN PHOU"/>
    <property type="match status" value="1"/>
</dbReference>
<protein>
    <submittedName>
        <fullName evidence="3">PhoU-like phosphate uptake regulator</fullName>
    </submittedName>
</protein>
<dbReference type="InterPro" id="IPR028366">
    <property type="entry name" value="PhoU"/>
</dbReference>
<dbReference type="GO" id="GO:0045936">
    <property type="term" value="P:negative regulation of phosphate metabolic process"/>
    <property type="evidence" value="ECO:0007669"/>
    <property type="project" value="InterPro"/>
</dbReference>
<gene>
    <name evidence="3" type="primary">phoU_2</name>
    <name evidence="3" type="ORF">AW10_02895</name>
</gene>
<dbReference type="STRING" id="1454003.AW10_02895"/>
<dbReference type="Pfam" id="PF01895">
    <property type="entry name" value="PhoU"/>
    <property type="match status" value="2"/>
</dbReference>
<dbReference type="PANTHER" id="PTHR42930">
    <property type="entry name" value="PHOSPHATE-SPECIFIC TRANSPORT SYSTEM ACCESSORY PROTEIN PHOU"/>
    <property type="match status" value="1"/>
</dbReference>
<evidence type="ECO:0000256" key="1">
    <source>
        <dbReference type="ARBA" id="ARBA00008107"/>
    </source>
</evidence>
<comment type="caution">
    <text evidence="3">The sequence shown here is derived from an EMBL/GenBank/DDBJ whole genome shotgun (WGS) entry which is preliminary data.</text>
</comment>
<name>A0A011NTQ7_9PROT</name>
<dbReference type="InterPro" id="IPR026022">
    <property type="entry name" value="PhoU_dom"/>
</dbReference>
<evidence type="ECO:0000313" key="3">
    <source>
        <dbReference type="EMBL" id="EXI78741.1"/>
    </source>
</evidence>
<dbReference type="InterPro" id="IPR036196">
    <property type="entry name" value="Ptyr_pPase_sf"/>
</dbReference>
<accession>A0A011NTQ7</accession>
<dbReference type="Gene3D" id="1.20.58.220">
    <property type="entry name" value="Phosphate transport system protein phou homolog 2, domain 2"/>
    <property type="match status" value="1"/>
</dbReference>
<evidence type="ECO:0000259" key="2">
    <source>
        <dbReference type="Pfam" id="PF01895"/>
    </source>
</evidence>
<dbReference type="Proteomes" id="UP000021816">
    <property type="component" value="Unassembled WGS sequence"/>
</dbReference>
<proteinExistence type="inferred from homology"/>
<dbReference type="EMBL" id="JEMX01000066">
    <property type="protein sequence ID" value="EXI78741.1"/>
    <property type="molecule type" value="Genomic_DNA"/>
</dbReference>
<feature type="domain" description="PhoU" evidence="2">
    <location>
        <begin position="125"/>
        <end position="204"/>
    </location>
</feature>
<dbReference type="SUPFAM" id="SSF109755">
    <property type="entry name" value="PhoU-like"/>
    <property type="match status" value="1"/>
</dbReference>
<dbReference type="GO" id="GO:0030643">
    <property type="term" value="P:intracellular phosphate ion homeostasis"/>
    <property type="evidence" value="ECO:0007669"/>
    <property type="project" value="InterPro"/>
</dbReference>